<dbReference type="InterPro" id="IPR023405">
    <property type="entry name" value="Topo_IA_core_domain"/>
</dbReference>
<proteinExistence type="inferred from homology"/>
<protein>
    <recommendedName>
        <fullName evidence="2">DNA topoisomerase</fullName>
        <ecNumber evidence="2">5.6.2.1</ecNumber>
    </recommendedName>
</protein>
<organism evidence="5 6">
    <name type="scientific">Symbiodinium microadriaticum</name>
    <name type="common">Dinoflagellate</name>
    <name type="synonym">Zooxanthella microadriatica</name>
    <dbReference type="NCBI Taxonomy" id="2951"/>
    <lineage>
        <taxon>Eukaryota</taxon>
        <taxon>Sar</taxon>
        <taxon>Alveolata</taxon>
        <taxon>Dinophyceae</taxon>
        <taxon>Suessiales</taxon>
        <taxon>Symbiodiniaceae</taxon>
        <taxon>Symbiodinium</taxon>
    </lineage>
</organism>
<dbReference type="PANTHER" id="PTHR11390">
    <property type="entry name" value="PROKARYOTIC DNA TOPOISOMERASE"/>
    <property type="match status" value="1"/>
</dbReference>
<dbReference type="GO" id="GO:0006265">
    <property type="term" value="P:DNA topological change"/>
    <property type="evidence" value="ECO:0007669"/>
    <property type="project" value="InterPro"/>
</dbReference>
<sequence>MEESQASFGIGDFDFEAVLRRLPRERGWLQVMPWRIDELRLEDSTTRLDCLDQLVAEGTATISNWTLGQSWTEAPLPLTEAELVDLMDRNGIGTDASIPQHIQTIQDRGYVQLCDGSGAPIETAKAGAFGRKRGRPSPRPKAPGRYLVPTERGMALVRGLSHLDASLCEPEVRALIERECAMVASAELQQDEVLKRNIELFQGKFKHVERSVDELRTFFQKAPGGARKGDARPVTGKASRKNRARRQNAAEVNLRALASGRVLSKCPASRRNTGTPCAFMRAQARHHELMERSGCR</sequence>
<comment type="function">
    <text evidence="2">Introduces a single-strand break via transesterification at a target site in duplex DNA. Releases the supercoiling and torsional tension of DNA introduced during the DNA replication and transcription by transiently cleaving and rejoining one strand of the DNA duplex. The scissile phosphodiester is attacked by the catalytic tyrosine of the enzyme, resulting in the formation of a DNA-(5'-phosphotyrosyl)-enzyme intermediate and the expulsion of a 3'-OH DNA strand.</text>
</comment>
<dbReference type="PANTHER" id="PTHR11390:SF21">
    <property type="entry name" value="DNA TOPOISOMERASE 3-ALPHA"/>
    <property type="match status" value="1"/>
</dbReference>
<comment type="catalytic activity">
    <reaction evidence="2">
        <text>ATP-independent breakage of single-stranded DNA, followed by passage and rejoining.</text>
        <dbReference type="EC" id="5.6.2.1"/>
    </reaction>
</comment>
<dbReference type="Pfam" id="PF01131">
    <property type="entry name" value="Topoisom_bac"/>
    <property type="match status" value="1"/>
</dbReference>
<dbReference type="InterPro" id="IPR013497">
    <property type="entry name" value="Topo_IA_cen"/>
</dbReference>
<dbReference type="GO" id="GO:0003677">
    <property type="term" value="F:DNA binding"/>
    <property type="evidence" value="ECO:0007669"/>
    <property type="project" value="UniProtKB-KW"/>
</dbReference>
<feature type="region of interest" description="Disordered" evidence="3">
    <location>
        <begin position="223"/>
        <end position="248"/>
    </location>
</feature>
<dbReference type="AlphaFoldDB" id="A0A1Q9CLL5"/>
<dbReference type="PROSITE" id="PS52039">
    <property type="entry name" value="TOPO_IA_2"/>
    <property type="match status" value="1"/>
</dbReference>
<name>A0A1Q9CLL5_SYMMI</name>
<reference evidence="5 6" key="1">
    <citation type="submission" date="2016-02" db="EMBL/GenBank/DDBJ databases">
        <title>Genome analysis of coral dinoflagellate symbionts highlights evolutionary adaptations to a symbiotic lifestyle.</title>
        <authorList>
            <person name="Aranda M."/>
            <person name="Li Y."/>
            <person name="Liew Y.J."/>
            <person name="Baumgarten S."/>
            <person name="Simakov O."/>
            <person name="Wilson M."/>
            <person name="Piel J."/>
            <person name="Ashoor H."/>
            <person name="Bougouffa S."/>
            <person name="Bajic V.B."/>
            <person name="Ryu T."/>
            <person name="Ravasi T."/>
            <person name="Bayer T."/>
            <person name="Micklem G."/>
            <person name="Kim H."/>
            <person name="Bhak J."/>
            <person name="Lajeunesse T.C."/>
            <person name="Voolstra C.R."/>
        </authorList>
    </citation>
    <scope>NUCLEOTIDE SEQUENCE [LARGE SCALE GENOMIC DNA]</scope>
    <source>
        <strain evidence="5 6">CCMP2467</strain>
    </source>
</reference>
<dbReference type="EC" id="5.6.2.1" evidence="2"/>
<keyword evidence="2" id="KW-0238">DNA-binding</keyword>
<dbReference type="InterPro" id="IPR000380">
    <property type="entry name" value="Topo_IA"/>
</dbReference>
<accession>A0A1Q9CLL5</accession>
<dbReference type="Proteomes" id="UP000186817">
    <property type="component" value="Unassembled WGS sequence"/>
</dbReference>
<dbReference type="GO" id="GO:0005634">
    <property type="term" value="C:nucleus"/>
    <property type="evidence" value="ECO:0007669"/>
    <property type="project" value="TreeGrafter"/>
</dbReference>
<dbReference type="GO" id="GO:0003917">
    <property type="term" value="F:DNA topoisomerase type I (single strand cut, ATP-independent) activity"/>
    <property type="evidence" value="ECO:0007669"/>
    <property type="project" value="UniProtKB-EC"/>
</dbReference>
<dbReference type="GO" id="GO:0006310">
    <property type="term" value="P:DNA recombination"/>
    <property type="evidence" value="ECO:0007669"/>
    <property type="project" value="TreeGrafter"/>
</dbReference>
<evidence type="ECO:0000313" key="6">
    <source>
        <dbReference type="Proteomes" id="UP000186817"/>
    </source>
</evidence>
<dbReference type="GO" id="GO:0006281">
    <property type="term" value="P:DNA repair"/>
    <property type="evidence" value="ECO:0007669"/>
    <property type="project" value="TreeGrafter"/>
</dbReference>
<gene>
    <name evidence="5" type="primary">Top3b</name>
    <name evidence="5" type="ORF">AK812_SmicGene35438</name>
</gene>
<keyword evidence="1 2" id="KW-0413">Isomerase</keyword>
<evidence type="ECO:0000259" key="4">
    <source>
        <dbReference type="PROSITE" id="PS52039"/>
    </source>
</evidence>
<dbReference type="Gene3D" id="1.10.460.10">
    <property type="entry name" value="Topoisomerase I, domain 2"/>
    <property type="match status" value="1"/>
</dbReference>
<comment type="similarity">
    <text evidence="2">Belongs to the type IA topoisomerase family.</text>
</comment>
<evidence type="ECO:0000256" key="3">
    <source>
        <dbReference type="SAM" id="MobiDB-lite"/>
    </source>
</evidence>
<evidence type="ECO:0000313" key="5">
    <source>
        <dbReference type="EMBL" id="OLP83767.1"/>
    </source>
</evidence>
<dbReference type="InterPro" id="IPR013824">
    <property type="entry name" value="Topo_IA_cen_sub1"/>
</dbReference>
<dbReference type="InterPro" id="IPR013825">
    <property type="entry name" value="Topo_IA_cen_sub2"/>
</dbReference>
<keyword evidence="2" id="KW-0799">Topoisomerase</keyword>
<evidence type="ECO:0000256" key="2">
    <source>
        <dbReference type="RuleBase" id="RU362092"/>
    </source>
</evidence>
<dbReference type="OrthoDB" id="430051at2759"/>
<dbReference type="SUPFAM" id="SSF56712">
    <property type="entry name" value="Prokaryotic type I DNA topoisomerase"/>
    <property type="match status" value="1"/>
</dbReference>
<feature type="domain" description="Topo IA-type catalytic" evidence="4">
    <location>
        <begin position="1"/>
        <end position="205"/>
    </location>
</feature>
<dbReference type="Gene3D" id="2.70.20.10">
    <property type="entry name" value="Topoisomerase I, domain 3"/>
    <property type="match status" value="1"/>
</dbReference>
<dbReference type="EMBL" id="LSRX01001093">
    <property type="protein sequence ID" value="OLP83767.1"/>
    <property type="molecule type" value="Genomic_DNA"/>
</dbReference>
<comment type="caution">
    <text evidence="5">The sequence shown here is derived from an EMBL/GenBank/DDBJ whole genome shotgun (WGS) entry which is preliminary data.</text>
</comment>
<evidence type="ECO:0000256" key="1">
    <source>
        <dbReference type="ARBA" id="ARBA00023235"/>
    </source>
</evidence>
<keyword evidence="6" id="KW-1185">Reference proteome</keyword>